<evidence type="ECO:0000256" key="2">
    <source>
        <dbReference type="ARBA" id="ARBA00022801"/>
    </source>
</evidence>
<evidence type="ECO:0000256" key="4">
    <source>
        <dbReference type="ARBA" id="ARBA00022840"/>
    </source>
</evidence>
<reference evidence="7 8" key="1">
    <citation type="submission" date="2020-02" db="EMBL/GenBank/DDBJ databases">
        <authorList>
            <person name="Zhang X.-Y."/>
        </authorList>
    </citation>
    <scope>NUCLEOTIDE SEQUENCE [LARGE SCALE GENOMIC DNA]</scope>
    <source>
        <strain evidence="7 8">C33</strain>
    </source>
</reference>
<evidence type="ECO:0000256" key="3">
    <source>
        <dbReference type="ARBA" id="ARBA00022806"/>
    </source>
</evidence>
<dbReference type="Proteomes" id="UP000484885">
    <property type="component" value="Unassembled WGS sequence"/>
</dbReference>
<proteinExistence type="predicted"/>
<dbReference type="SMART" id="SM00847">
    <property type="entry name" value="HA2"/>
    <property type="match status" value="1"/>
</dbReference>
<dbReference type="InterPro" id="IPR007502">
    <property type="entry name" value="Helicase-assoc_dom"/>
</dbReference>
<dbReference type="Pfam" id="PF07717">
    <property type="entry name" value="OB_NTP_bind"/>
    <property type="match status" value="1"/>
</dbReference>
<dbReference type="PANTHER" id="PTHR18934:SF99">
    <property type="entry name" value="ATP-DEPENDENT RNA HELICASE DHX37-RELATED"/>
    <property type="match status" value="1"/>
</dbReference>
<dbReference type="GO" id="GO:0016787">
    <property type="term" value="F:hydrolase activity"/>
    <property type="evidence" value="ECO:0007669"/>
    <property type="project" value="UniProtKB-KW"/>
</dbReference>
<dbReference type="GO" id="GO:0005524">
    <property type="term" value="F:ATP binding"/>
    <property type="evidence" value="ECO:0007669"/>
    <property type="project" value="UniProtKB-KW"/>
</dbReference>
<dbReference type="InterPro" id="IPR011709">
    <property type="entry name" value="DEAD-box_helicase_OB_fold"/>
</dbReference>
<protein>
    <submittedName>
        <fullName evidence="7">ATP-dependent RNA helicase HrpA</fullName>
        <ecNumber evidence="7">3.6.4.13</ecNumber>
    </submittedName>
</protein>
<evidence type="ECO:0000313" key="7">
    <source>
        <dbReference type="EMBL" id="NDY96092.1"/>
    </source>
</evidence>
<evidence type="ECO:0000259" key="6">
    <source>
        <dbReference type="PROSITE" id="PS51194"/>
    </source>
</evidence>
<feature type="domain" description="Helicase ATP-binding" evidence="5">
    <location>
        <begin position="79"/>
        <end position="242"/>
    </location>
</feature>
<keyword evidence="1" id="KW-0547">Nucleotide-binding</keyword>
<dbReference type="Pfam" id="PF00270">
    <property type="entry name" value="DEAD"/>
    <property type="match status" value="1"/>
</dbReference>
<dbReference type="PROSITE" id="PS51194">
    <property type="entry name" value="HELICASE_CTER"/>
    <property type="match status" value="1"/>
</dbReference>
<dbReference type="PANTHER" id="PTHR18934">
    <property type="entry name" value="ATP-DEPENDENT RNA HELICASE"/>
    <property type="match status" value="1"/>
</dbReference>
<dbReference type="GO" id="GO:0003723">
    <property type="term" value="F:RNA binding"/>
    <property type="evidence" value="ECO:0007669"/>
    <property type="project" value="TreeGrafter"/>
</dbReference>
<dbReference type="Pfam" id="PF21010">
    <property type="entry name" value="HA2_C"/>
    <property type="match status" value="1"/>
</dbReference>
<dbReference type="SUPFAM" id="SSF52540">
    <property type="entry name" value="P-loop containing nucleoside triphosphate hydrolases"/>
    <property type="match status" value="1"/>
</dbReference>
<dbReference type="InterPro" id="IPR027417">
    <property type="entry name" value="P-loop_NTPase"/>
</dbReference>
<dbReference type="SMART" id="SM00487">
    <property type="entry name" value="DEXDc"/>
    <property type="match status" value="1"/>
</dbReference>
<dbReference type="FunFam" id="3.40.50.300:FF:002125">
    <property type="entry name" value="ATP-dependent helicase HrpB"/>
    <property type="match status" value="1"/>
</dbReference>
<evidence type="ECO:0000259" key="5">
    <source>
        <dbReference type="PROSITE" id="PS51192"/>
    </source>
</evidence>
<gene>
    <name evidence="7" type="primary">hrpA</name>
    <name evidence="7" type="ORF">G3I74_10155</name>
</gene>
<evidence type="ECO:0000256" key="1">
    <source>
        <dbReference type="ARBA" id="ARBA00022741"/>
    </source>
</evidence>
<dbReference type="RefSeq" id="WP_164211466.1">
    <property type="nucleotide sequence ID" value="NZ_JAAGSC010000041.1"/>
</dbReference>
<organism evidence="7 8">
    <name type="scientific">Wenzhouxiangella limi</name>
    <dbReference type="NCBI Taxonomy" id="2707351"/>
    <lineage>
        <taxon>Bacteria</taxon>
        <taxon>Pseudomonadati</taxon>
        <taxon>Pseudomonadota</taxon>
        <taxon>Gammaproteobacteria</taxon>
        <taxon>Chromatiales</taxon>
        <taxon>Wenzhouxiangellaceae</taxon>
        <taxon>Wenzhouxiangella</taxon>
    </lineage>
</organism>
<keyword evidence="8" id="KW-1185">Reference proteome</keyword>
<dbReference type="CDD" id="cd18791">
    <property type="entry name" value="SF2_C_RHA"/>
    <property type="match status" value="1"/>
</dbReference>
<dbReference type="InterPro" id="IPR014001">
    <property type="entry name" value="Helicase_ATP-bd"/>
</dbReference>
<keyword evidence="2 7" id="KW-0378">Hydrolase</keyword>
<keyword evidence="3 7" id="KW-0347">Helicase</keyword>
<name>A0A845V0K7_9GAMM</name>
<dbReference type="EMBL" id="JAAGSC010000041">
    <property type="protein sequence ID" value="NDY96092.1"/>
    <property type="molecule type" value="Genomic_DNA"/>
</dbReference>
<accession>A0A845V0K7</accession>
<dbReference type="InterPro" id="IPR003593">
    <property type="entry name" value="AAA+_ATPase"/>
</dbReference>
<dbReference type="NCBIfam" id="TIGR01967">
    <property type="entry name" value="DEAH_box_HrpA"/>
    <property type="match status" value="1"/>
</dbReference>
<dbReference type="GO" id="GO:0003724">
    <property type="term" value="F:RNA helicase activity"/>
    <property type="evidence" value="ECO:0007669"/>
    <property type="project" value="UniProtKB-EC"/>
</dbReference>
<dbReference type="Gene3D" id="3.40.50.300">
    <property type="entry name" value="P-loop containing nucleotide triphosphate hydrolases"/>
    <property type="match status" value="2"/>
</dbReference>
<dbReference type="Pfam" id="PF11898">
    <property type="entry name" value="DUF3418"/>
    <property type="match status" value="1"/>
</dbReference>
<comment type="caution">
    <text evidence="7">The sequence shown here is derived from an EMBL/GenBank/DDBJ whole genome shotgun (WGS) entry which is preliminary data.</text>
</comment>
<dbReference type="Pfam" id="PF00271">
    <property type="entry name" value="Helicase_C"/>
    <property type="match status" value="1"/>
</dbReference>
<dbReference type="InterPro" id="IPR001650">
    <property type="entry name" value="Helicase_C-like"/>
</dbReference>
<dbReference type="SMART" id="SM00490">
    <property type="entry name" value="HELICc"/>
    <property type="match status" value="1"/>
</dbReference>
<dbReference type="InterPro" id="IPR010222">
    <property type="entry name" value="RNA_helicase_HrpA"/>
</dbReference>
<keyword evidence="4" id="KW-0067">ATP-binding</keyword>
<dbReference type="EC" id="3.6.4.13" evidence="7"/>
<dbReference type="InterPro" id="IPR011545">
    <property type="entry name" value="DEAD/DEAH_box_helicase_dom"/>
</dbReference>
<sequence>MPSSFDPDQILQRDIAWLKRRHRQLSRFRGPVEKRESLEAAYLQRLESSQARVARRQAGLPDLARPPELPISAHADAIVEAIRSNPVVIVAGETGSGKSTQLPKLCLEAGRGLRGLIGCTQPRRIAARSVARRVAEELKTELGQAVGFQVRFNDRVSADSYIKFMTDGILLAEIHGDRRLDAYDTLIIDEAHERSLNIDFLLGYLKQLRRKRPDLKIIITSATIDTERFSSHFDQAPVITVEGRGYPVEVRYQPPEESEDLGRQVRRAVEAAGRIDHRGDILVFLPGEREIFQVSRELKRASLAHTEVLPLYARLPAEAQDRIFQSHTGRRIVLATNVAETSLTVPGIRFVIDSGLARISRYAAHSRVLRLPVEPVSQASSNQRAGRCGRIGPGVCIRLFDEADFHARPEFTEPEIQRAGLVGVVLEMLALGLGEPEDFPFVDVPPRRLLAEAWMSLVELGAVDENRALSAVGKSLARLPVDARQGRMLIEAERRGALAEALILVAGLSIADVRERPLDQQQAADLAHAEFAVPGSDFLTLLKLWRWWQETRAQLSRSQADKQARKRFLNAQRLHEWGQLHGQLLELAREEGWKVGKGGRAEDEAVHRSLLSGLLGMIGQHTEKGEYQGARGHKFRIFPGSGLSQRTPGWIMAAELVETGRTYARMVAPIQPDWLEQQAAHLLKRRVFDPHWDRRSGRVMGYEQLSLHGLIVVEKRRCHYGPHDPKVARALFIRHALVRGEINARATFLQKNRALREELALHEHKRRRRDVLASDAELEAFFDARLPHDLFTTKAFLRWYKALSSAEQENLLYDQATLLREQAPLAARDAFPERLQIGPEQFRLHYHFDPASEIDGVMLECPLHLLNRLEADRLEWLVPGLLEEKVTALIASLPKSKRRALVPAAEYARAAIERLGNEPAGSLLDRLCVELGRISGIALERADFQPEKMPRHLDFLIRVRDDNGAVLGQSRALDELIERFAERARAEFMARQADRWQRDGLKAGDLEPLPEVVTTRGGHQAWPALVGQGEVAGVRLFDTEAEARLAHAGGVGALLKSGLRDQWKYLAKNHGLSRPAQIAWTRVEDISELTEALRELSLRRFTAPDEVWPVRDRAGFDALLARVRQAFIAACQGDAAVLDAVILAWHELTLALASLERAAPNNIADLQSQLEDLLYAGFLHDLEADRLAHYLRYLKAMRLRLEALELDPLRDDQRMAEVRPWWQAYLDHLAGGGWYTPEVDRFRWLIEEYRVQIFAQQLGTAEKVSPPRLGEAAAVAGIPVRDRKAK</sequence>
<evidence type="ECO:0000313" key="8">
    <source>
        <dbReference type="Proteomes" id="UP000484885"/>
    </source>
</evidence>
<dbReference type="InterPro" id="IPR024590">
    <property type="entry name" value="HrpA_C"/>
</dbReference>
<dbReference type="Gene3D" id="1.20.120.1080">
    <property type="match status" value="1"/>
</dbReference>
<dbReference type="SMART" id="SM00382">
    <property type="entry name" value="AAA"/>
    <property type="match status" value="1"/>
</dbReference>
<feature type="domain" description="Helicase C-terminal" evidence="6">
    <location>
        <begin position="264"/>
        <end position="432"/>
    </location>
</feature>
<dbReference type="PROSITE" id="PS51192">
    <property type="entry name" value="HELICASE_ATP_BIND_1"/>
    <property type="match status" value="1"/>
</dbReference>